<dbReference type="InterPro" id="IPR002738">
    <property type="entry name" value="RNase_P_p30"/>
</dbReference>
<comment type="similarity">
    <text evidence="2">Belongs to the eukaryotic/archaeal RNase P protein component 3 family.</text>
</comment>
<dbReference type="PANTHER" id="PTHR13031">
    <property type="entry name" value="RIBONUCLEASE P SUBUNIT P30"/>
    <property type="match status" value="1"/>
</dbReference>
<dbReference type="Pfam" id="PF01876">
    <property type="entry name" value="RNase_P_p30"/>
    <property type="match status" value="1"/>
</dbReference>
<organism evidence="4 5">
    <name type="scientific">Paramormyrops kingsleyae</name>
    <dbReference type="NCBI Taxonomy" id="1676925"/>
    <lineage>
        <taxon>Eukaryota</taxon>
        <taxon>Metazoa</taxon>
        <taxon>Chordata</taxon>
        <taxon>Craniata</taxon>
        <taxon>Vertebrata</taxon>
        <taxon>Euteleostomi</taxon>
        <taxon>Actinopterygii</taxon>
        <taxon>Neopterygii</taxon>
        <taxon>Teleostei</taxon>
        <taxon>Osteoglossocephala</taxon>
        <taxon>Osteoglossomorpha</taxon>
        <taxon>Osteoglossiformes</taxon>
        <taxon>Mormyridae</taxon>
        <taxon>Paramormyrops</taxon>
    </lineage>
</organism>
<reference evidence="4" key="2">
    <citation type="submission" date="2025-09" db="UniProtKB">
        <authorList>
            <consortium name="Ensembl"/>
        </authorList>
    </citation>
    <scope>IDENTIFICATION</scope>
</reference>
<evidence type="ECO:0000313" key="4">
    <source>
        <dbReference type="Ensembl" id="ENSPKIP00000009966.1"/>
    </source>
</evidence>
<evidence type="ECO:0000256" key="2">
    <source>
        <dbReference type="ARBA" id="ARBA00007331"/>
    </source>
</evidence>
<comment type="subcellular location">
    <subcellularLocation>
        <location evidence="1">Nucleus</location>
    </subcellularLocation>
</comment>
<dbReference type="Proteomes" id="UP000261540">
    <property type="component" value="Unplaced"/>
</dbReference>
<protein>
    <submittedName>
        <fullName evidence="4">Ribonuclease P/MRP 30 subunit</fullName>
    </submittedName>
</protein>
<accession>A0A3B3QX03</accession>
<proteinExistence type="inferred from homology"/>
<keyword evidence="5" id="KW-1185">Reference proteome</keyword>
<dbReference type="PANTHER" id="PTHR13031:SF0">
    <property type="entry name" value="RIBONUCLEASE P PROTEIN SUBUNIT P30"/>
    <property type="match status" value="1"/>
</dbReference>
<dbReference type="STRING" id="1676925.ENSPKIP00000009966"/>
<name>A0A3B3QX03_9TELE</name>
<dbReference type="GO" id="GO:0003723">
    <property type="term" value="F:RNA binding"/>
    <property type="evidence" value="ECO:0007669"/>
    <property type="project" value="TreeGrafter"/>
</dbReference>
<dbReference type="InterPro" id="IPR016195">
    <property type="entry name" value="Pol/histidinol_Pase-like"/>
</dbReference>
<dbReference type="AlphaFoldDB" id="A0A3B3QX03"/>
<dbReference type="SUPFAM" id="SSF89550">
    <property type="entry name" value="PHP domain-like"/>
    <property type="match status" value="1"/>
</dbReference>
<dbReference type="Gene3D" id="3.20.20.140">
    <property type="entry name" value="Metal-dependent hydrolases"/>
    <property type="match status" value="1"/>
</dbReference>
<keyword evidence="3" id="KW-0819">tRNA processing</keyword>
<sequence>MVAFADLNISNTNDKKKLQSLIETAAHREYDLTIVFNSFSRKRVFSAFVSLRCLGSLGTSKPIKVLNRLTLMVSDASHFRPTSELKSYDIVAVYPKTEKLFHAACMTFDVDIICVAVTEKQPFHFKRPPVFGVRLSGEWVARGPHTSGTGLQVSAMSPPPPVSSWGFLWV</sequence>
<dbReference type="GeneTree" id="ENSGT00390000000883"/>
<evidence type="ECO:0000256" key="1">
    <source>
        <dbReference type="ARBA" id="ARBA00004123"/>
    </source>
</evidence>
<dbReference type="Ensembl" id="ENSPKIT00000034080.1">
    <property type="protein sequence ID" value="ENSPKIP00000009966.1"/>
    <property type="gene ID" value="ENSPKIG00000024858.1"/>
</dbReference>
<reference evidence="4" key="1">
    <citation type="submission" date="2025-08" db="UniProtKB">
        <authorList>
            <consortium name="Ensembl"/>
        </authorList>
    </citation>
    <scope>IDENTIFICATION</scope>
</reference>
<dbReference type="GO" id="GO:0005655">
    <property type="term" value="C:nucleolar ribonuclease P complex"/>
    <property type="evidence" value="ECO:0007669"/>
    <property type="project" value="TreeGrafter"/>
</dbReference>
<evidence type="ECO:0000313" key="5">
    <source>
        <dbReference type="Proteomes" id="UP000261540"/>
    </source>
</evidence>
<dbReference type="GO" id="GO:0008033">
    <property type="term" value="P:tRNA processing"/>
    <property type="evidence" value="ECO:0007669"/>
    <property type="project" value="UniProtKB-KW"/>
</dbReference>
<evidence type="ECO:0000256" key="3">
    <source>
        <dbReference type="ARBA" id="ARBA00022694"/>
    </source>
</evidence>